<dbReference type="SUPFAM" id="SSF53448">
    <property type="entry name" value="Nucleotide-diphospho-sugar transferases"/>
    <property type="match status" value="1"/>
</dbReference>
<dbReference type="InterPro" id="IPR029044">
    <property type="entry name" value="Nucleotide-diphossugar_trans"/>
</dbReference>
<evidence type="ECO:0000313" key="3">
    <source>
        <dbReference type="Proteomes" id="UP000188318"/>
    </source>
</evidence>
<name>A0A1R3R6L7_ASPC5</name>
<dbReference type="InterPro" id="IPR050587">
    <property type="entry name" value="GNT1/Glycosyltrans_8"/>
</dbReference>
<dbReference type="VEuPathDB" id="FungiDB:ASPCADRAFT_212193"/>
<protein>
    <submittedName>
        <fullName evidence="2">Glycosyltransferase family 8 protein</fullName>
    </submittedName>
</protein>
<dbReference type="Proteomes" id="UP000188318">
    <property type="component" value="Unassembled WGS sequence"/>
</dbReference>
<dbReference type="PANTHER" id="PTHR11183">
    <property type="entry name" value="GLYCOGENIN SUBFAMILY MEMBER"/>
    <property type="match status" value="1"/>
</dbReference>
<evidence type="ECO:0000313" key="2">
    <source>
        <dbReference type="EMBL" id="OOF90132.1"/>
    </source>
</evidence>
<gene>
    <name evidence="2" type="ORF">ASPCADRAFT_212193</name>
</gene>
<evidence type="ECO:0000256" key="1">
    <source>
        <dbReference type="SAM" id="SignalP"/>
    </source>
</evidence>
<proteinExistence type="predicted"/>
<sequence>MSPKIVRAIFMVVSSLLGLVTLWQLPSPSPPRGNSPQQIDWSRFAYTQYATDRSYLCNSVMIFEALHRLGSKADRVLVYPASFLTSEIDRSPEARLLRFARDQYAVKLKPVQVILKGGAGAPWSKSYTKLLAFNHTEYDRVLNLDSDATLLQTMDELFLLPSAPVAMPLAYWMDPKKQGLTSGLMLIEPSTTEFNRVMEAVDSAPSDEYDMEIMDKLYGDTALVVPHRPYILLTGEFRSQSHDKYLGNSDESWDAEKTMETAKYLHFSDWPVPKPWIAATQHIIKEKQPACEFHPKTGQQDDCHVRDIWLGIYKDFMTRRQGICNTVLQAEDESS</sequence>
<dbReference type="Gene3D" id="3.90.550.10">
    <property type="entry name" value="Spore Coat Polysaccharide Biosynthesis Protein SpsA, Chain A"/>
    <property type="match status" value="1"/>
</dbReference>
<dbReference type="EMBL" id="KV907584">
    <property type="protein sequence ID" value="OOF90132.1"/>
    <property type="molecule type" value="Genomic_DNA"/>
</dbReference>
<keyword evidence="3" id="KW-1185">Reference proteome</keyword>
<dbReference type="GO" id="GO:0016740">
    <property type="term" value="F:transferase activity"/>
    <property type="evidence" value="ECO:0007669"/>
    <property type="project" value="UniProtKB-KW"/>
</dbReference>
<dbReference type="STRING" id="602072.A0A1R3R6L7"/>
<keyword evidence="2" id="KW-0808">Transferase</keyword>
<reference evidence="3" key="1">
    <citation type="journal article" date="2017" name="Genome Biol.">
        <title>Comparative genomics reveals high biological diversity and specific adaptations in the industrially and medically important fungal genus Aspergillus.</title>
        <authorList>
            <person name="de Vries R.P."/>
            <person name="Riley R."/>
            <person name="Wiebenga A."/>
            <person name="Aguilar-Osorio G."/>
            <person name="Amillis S."/>
            <person name="Uchima C.A."/>
            <person name="Anderluh G."/>
            <person name="Asadollahi M."/>
            <person name="Askin M."/>
            <person name="Barry K."/>
            <person name="Battaglia E."/>
            <person name="Bayram O."/>
            <person name="Benocci T."/>
            <person name="Braus-Stromeyer S.A."/>
            <person name="Caldana C."/>
            <person name="Canovas D."/>
            <person name="Cerqueira G.C."/>
            <person name="Chen F."/>
            <person name="Chen W."/>
            <person name="Choi C."/>
            <person name="Clum A."/>
            <person name="Dos Santos R.A."/>
            <person name="Damasio A.R."/>
            <person name="Diallinas G."/>
            <person name="Emri T."/>
            <person name="Fekete E."/>
            <person name="Flipphi M."/>
            <person name="Freyberg S."/>
            <person name="Gallo A."/>
            <person name="Gournas C."/>
            <person name="Habgood R."/>
            <person name="Hainaut M."/>
            <person name="Harispe M.L."/>
            <person name="Henrissat B."/>
            <person name="Hilden K.S."/>
            <person name="Hope R."/>
            <person name="Hossain A."/>
            <person name="Karabika E."/>
            <person name="Karaffa L."/>
            <person name="Karanyi Z."/>
            <person name="Krasevec N."/>
            <person name="Kuo A."/>
            <person name="Kusch H."/>
            <person name="LaButti K."/>
            <person name="Lagendijk E.L."/>
            <person name="Lapidus A."/>
            <person name="Levasseur A."/>
            <person name="Lindquist E."/>
            <person name="Lipzen A."/>
            <person name="Logrieco A.F."/>
            <person name="MacCabe A."/>
            <person name="Maekelae M.R."/>
            <person name="Malavazi I."/>
            <person name="Melin P."/>
            <person name="Meyer V."/>
            <person name="Mielnichuk N."/>
            <person name="Miskei M."/>
            <person name="Molnar A.P."/>
            <person name="Mule G."/>
            <person name="Ngan C.Y."/>
            <person name="Orejas M."/>
            <person name="Orosz E."/>
            <person name="Ouedraogo J.P."/>
            <person name="Overkamp K.M."/>
            <person name="Park H.-S."/>
            <person name="Perrone G."/>
            <person name="Piumi F."/>
            <person name="Punt P.J."/>
            <person name="Ram A.F."/>
            <person name="Ramon A."/>
            <person name="Rauscher S."/>
            <person name="Record E."/>
            <person name="Riano-Pachon D.M."/>
            <person name="Robert V."/>
            <person name="Roehrig J."/>
            <person name="Ruller R."/>
            <person name="Salamov A."/>
            <person name="Salih N.S."/>
            <person name="Samson R.A."/>
            <person name="Sandor E."/>
            <person name="Sanguinetti M."/>
            <person name="Schuetze T."/>
            <person name="Sepcic K."/>
            <person name="Shelest E."/>
            <person name="Sherlock G."/>
            <person name="Sophianopoulou V."/>
            <person name="Squina F.M."/>
            <person name="Sun H."/>
            <person name="Susca A."/>
            <person name="Todd R.B."/>
            <person name="Tsang A."/>
            <person name="Unkles S.E."/>
            <person name="van de Wiele N."/>
            <person name="van Rossen-Uffink D."/>
            <person name="Oliveira J.V."/>
            <person name="Vesth T.C."/>
            <person name="Visser J."/>
            <person name="Yu J.-H."/>
            <person name="Zhou M."/>
            <person name="Andersen M.R."/>
            <person name="Archer D.B."/>
            <person name="Baker S.E."/>
            <person name="Benoit I."/>
            <person name="Brakhage A.A."/>
            <person name="Braus G.H."/>
            <person name="Fischer R."/>
            <person name="Frisvad J.C."/>
            <person name="Goldman G.H."/>
            <person name="Houbraken J."/>
            <person name="Oakley B."/>
            <person name="Pocsi I."/>
            <person name="Scazzocchio C."/>
            <person name="Seiboth B."/>
            <person name="vanKuyk P.A."/>
            <person name="Wortman J."/>
            <person name="Dyer P.S."/>
            <person name="Grigoriev I.V."/>
        </authorList>
    </citation>
    <scope>NUCLEOTIDE SEQUENCE [LARGE SCALE GENOMIC DNA]</scope>
    <source>
        <strain evidence="3">ITEM 5010</strain>
    </source>
</reference>
<dbReference type="OrthoDB" id="2014201at2759"/>
<organism evidence="2 3">
    <name type="scientific">Aspergillus carbonarius (strain ITEM 5010)</name>
    <dbReference type="NCBI Taxonomy" id="602072"/>
    <lineage>
        <taxon>Eukaryota</taxon>
        <taxon>Fungi</taxon>
        <taxon>Dikarya</taxon>
        <taxon>Ascomycota</taxon>
        <taxon>Pezizomycotina</taxon>
        <taxon>Eurotiomycetes</taxon>
        <taxon>Eurotiomycetidae</taxon>
        <taxon>Eurotiales</taxon>
        <taxon>Aspergillaceae</taxon>
        <taxon>Aspergillus</taxon>
        <taxon>Aspergillus subgen. Circumdati</taxon>
    </lineage>
</organism>
<dbReference type="AlphaFoldDB" id="A0A1R3R6L7"/>
<feature type="chain" id="PRO_5012887460" evidence="1">
    <location>
        <begin position="23"/>
        <end position="335"/>
    </location>
</feature>
<keyword evidence="1" id="KW-0732">Signal</keyword>
<accession>A0A1R3R6L7</accession>
<dbReference type="OMA" id="NDITACN"/>
<feature type="signal peptide" evidence="1">
    <location>
        <begin position="1"/>
        <end position="22"/>
    </location>
</feature>